<keyword evidence="3" id="KW-1185">Reference proteome</keyword>
<name>A0A392VMN1_9FABA</name>
<sequence>GQQWGILDNGRKPDPAISREQGRAVIASML</sequence>
<feature type="non-terminal residue" evidence="2">
    <location>
        <position position="1"/>
    </location>
</feature>
<feature type="region of interest" description="Disordered" evidence="1">
    <location>
        <begin position="1"/>
        <end position="30"/>
    </location>
</feature>
<evidence type="ECO:0000313" key="3">
    <source>
        <dbReference type="Proteomes" id="UP000265520"/>
    </source>
</evidence>
<dbReference type="AlphaFoldDB" id="A0A392VMN1"/>
<protein>
    <submittedName>
        <fullName evidence="2">Uncharacterized protein</fullName>
    </submittedName>
</protein>
<reference evidence="2 3" key="1">
    <citation type="journal article" date="2018" name="Front. Plant Sci.">
        <title>Red Clover (Trifolium pratense) and Zigzag Clover (T. medium) - A Picture of Genomic Similarities and Differences.</title>
        <authorList>
            <person name="Dluhosova J."/>
            <person name="Istvanek J."/>
            <person name="Nedelnik J."/>
            <person name="Repkova J."/>
        </authorList>
    </citation>
    <scope>NUCLEOTIDE SEQUENCE [LARGE SCALE GENOMIC DNA]</scope>
    <source>
        <strain evidence="3">cv. 10/8</strain>
        <tissue evidence="2">Leaf</tissue>
    </source>
</reference>
<evidence type="ECO:0000256" key="1">
    <source>
        <dbReference type="SAM" id="MobiDB-lite"/>
    </source>
</evidence>
<comment type="caution">
    <text evidence="2">The sequence shown here is derived from an EMBL/GenBank/DDBJ whole genome shotgun (WGS) entry which is preliminary data.</text>
</comment>
<proteinExistence type="predicted"/>
<dbReference type="EMBL" id="LXQA011224785">
    <property type="protein sequence ID" value="MCI89658.1"/>
    <property type="molecule type" value="Genomic_DNA"/>
</dbReference>
<dbReference type="Proteomes" id="UP000265520">
    <property type="component" value="Unassembled WGS sequence"/>
</dbReference>
<organism evidence="2 3">
    <name type="scientific">Trifolium medium</name>
    <dbReference type="NCBI Taxonomy" id="97028"/>
    <lineage>
        <taxon>Eukaryota</taxon>
        <taxon>Viridiplantae</taxon>
        <taxon>Streptophyta</taxon>
        <taxon>Embryophyta</taxon>
        <taxon>Tracheophyta</taxon>
        <taxon>Spermatophyta</taxon>
        <taxon>Magnoliopsida</taxon>
        <taxon>eudicotyledons</taxon>
        <taxon>Gunneridae</taxon>
        <taxon>Pentapetalae</taxon>
        <taxon>rosids</taxon>
        <taxon>fabids</taxon>
        <taxon>Fabales</taxon>
        <taxon>Fabaceae</taxon>
        <taxon>Papilionoideae</taxon>
        <taxon>50 kb inversion clade</taxon>
        <taxon>NPAAA clade</taxon>
        <taxon>Hologalegina</taxon>
        <taxon>IRL clade</taxon>
        <taxon>Trifolieae</taxon>
        <taxon>Trifolium</taxon>
    </lineage>
</organism>
<accession>A0A392VMN1</accession>
<evidence type="ECO:0000313" key="2">
    <source>
        <dbReference type="EMBL" id="MCI89658.1"/>
    </source>
</evidence>